<evidence type="ECO:0000256" key="3">
    <source>
        <dbReference type="ARBA" id="ARBA00022448"/>
    </source>
</evidence>
<keyword evidence="5" id="KW-0762">Sugar transport</keyword>
<feature type="transmembrane region" description="Helical" evidence="9">
    <location>
        <begin position="12"/>
        <end position="35"/>
    </location>
</feature>
<keyword evidence="6 9" id="KW-0812">Transmembrane</keyword>
<comment type="caution">
    <text evidence="11">The sequence shown here is derived from an EMBL/GenBank/DDBJ whole genome shotgun (WGS) entry which is preliminary data.</text>
</comment>
<evidence type="ECO:0000256" key="1">
    <source>
        <dbReference type="ARBA" id="ARBA00004651"/>
    </source>
</evidence>
<dbReference type="Pfam" id="PF00528">
    <property type="entry name" value="BPD_transp_1"/>
    <property type="match status" value="1"/>
</dbReference>
<evidence type="ECO:0000256" key="5">
    <source>
        <dbReference type="ARBA" id="ARBA00022597"/>
    </source>
</evidence>
<protein>
    <submittedName>
        <fullName evidence="11">ABC transporter permease subunit</fullName>
    </submittedName>
</protein>
<keyword evidence="8 9" id="KW-0472">Membrane</keyword>
<dbReference type="EMBL" id="VYSG01000004">
    <property type="protein sequence ID" value="NEG70552.1"/>
    <property type="molecule type" value="Genomic_DNA"/>
</dbReference>
<evidence type="ECO:0000313" key="12">
    <source>
        <dbReference type="Proteomes" id="UP000469292"/>
    </source>
</evidence>
<dbReference type="PANTHER" id="PTHR32243:SF50">
    <property type="entry name" value="MALTOSE_MALTODEXTRIN TRANSPORT SYSTEM PERMEASE PROTEIN MALG"/>
    <property type="match status" value="1"/>
</dbReference>
<dbReference type="GO" id="GO:0005886">
    <property type="term" value="C:plasma membrane"/>
    <property type="evidence" value="ECO:0007669"/>
    <property type="project" value="UniProtKB-SubCell"/>
</dbReference>
<proteinExistence type="inferred from homology"/>
<keyword evidence="3 9" id="KW-0813">Transport</keyword>
<dbReference type="Gene3D" id="1.10.3720.10">
    <property type="entry name" value="MetI-like"/>
    <property type="match status" value="1"/>
</dbReference>
<evidence type="ECO:0000313" key="11">
    <source>
        <dbReference type="EMBL" id="NEG70552.1"/>
    </source>
</evidence>
<dbReference type="Proteomes" id="UP000469292">
    <property type="component" value="Unassembled WGS sequence"/>
</dbReference>
<dbReference type="SUPFAM" id="SSF161098">
    <property type="entry name" value="MetI-like"/>
    <property type="match status" value="1"/>
</dbReference>
<comment type="similarity">
    <text evidence="2">Belongs to the binding-protein-dependent transport system permease family. MalFG subfamily.</text>
</comment>
<dbReference type="GO" id="GO:0015423">
    <property type="term" value="F:ABC-type maltose transporter activity"/>
    <property type="evidence" value="ECO:0007669"/>
    <property type="project" value="TreeGrafter"/>
</dbReference>
<keyword evidence="4" id="KW-1003">Cell membrane</keyword>
<dbReference type="InterPro" id="IPR050901">
    <property type="entry name" value="BP-dep_ABC_trans_perm"/>
</dbReference>
<feature type="transmembrane region" description="Helical" evidence="9">
    <location>
        <begin position="74"/>
        <end position="99"/>
    </location>
</feature>
<comment type="subcellular location">
    <subcellularLocation>
        <location evidence="1 9">Cell membrane</location>
        <topology evidence="1 9">Multi-pass membrane protein</topology>
    </subcellularLocation>
</comment>
<dbReference type="PROSITE" id="PS50928">
    <property type="entry name" value="ABC_TM1"/>
    <property type="match status" value="1"/>
</dbReference>
<sequence length="284" mass="32381">MHDQRKRRIAGDIVAHVFLAILAIIWIIPIVWVFLESFNKNPAPYQNTFFPTEYTFDNFVKLFTERNVLDFPRMFLNTLIIAIFVCLISLFFVLSVAYCMSRLRFRGRKGFMNVVLILGMFPGIMSVVAIYFILKAIDLTSDGFTILALILVYSAGSGVNFYVMKGFMDTIPKSLDEAAMLDGCTRLQVFTKIILPVCRPMIVYQTITGFLTPWLDFVMAKVICRTQTNYTASLGLYQMLQKEYIQSWFARFAAGAVIISIPIAILFIVTQRFYQESMAGSVKG</sequence>
<dbReference type="AlphaFoldDB" id="A0A6I5NPB0"/>
<name>A0A6I5NPB0_9BIFI</name>
<reference evidence="11 12" key="1">
    <citation type="submission" date="2019-09" db="EMBL/GenBank/DDBJ databases">
        <title>Phylogenetic characterization of a novel taxon of the genus Bifidobacterium: Bifidobacterium choloepi sp. nov.</title>
        <authorList>
            <person name="Modesto M."/>
            <person name="Satti M."/>
        </authorList>
    </citation>
    <scope>NUCLEOTIDE SEQUENCE [LARGE SCALE GENOMIC DNA]</scope>
    <source>
        <strain evidence="11 12">BRDM6</strain>
    </source>
</reference>
<dbReference type="PANTHER" id="PTHR32243">
    <property type="entry name" value="MALTOSE TRANSPORT SYSTEM PERMEASE-RELATED"/>
    <property type="match status" value="1"/>
</dbReference>
<gene>
    <name evidence="11" type="ORF">F6S87_08100</name>
</gene>
<evidence type="ECO:0000256" key="6">
    <source>
        <dbReference type="ARBA" id="ARBA00022692"/>
    </source>
</evidence>
<dbReference type="CDD" id="cd06261">
    <property type="entry name" value="TM_PBP2"/>
    <property type="match status" value="1"/>
</dbReference>
<dbReference type="GO" id="GO:0042956">
    <property type="term" value="P:maltodextrin transmembrane transport"/>
    <property type="evidence" value="ECO:0007669"/>
    <property type="project" value="TreeGrafter"/>
</dbReference>
<keyword evidence="7 9" id="KW-1133">Transmembrane helix</keyword>
<keyword evidence="12" id="KW-1185">Reference proteome</keyword>
<evidence type="ECO:0000256" key="8">
    <source>
        <dbReference type="ARBA" id="ARBA00023136"/>
    </source>
</evidence>
<dbReference type="InterPro" id="IPR035906">
    <property type="entry name" value="MetI-like_sf"/>
</dbReference>
<dbReference type="RefSeq" id="WP_163228168.1">
    <property type="nucleotide sequence ID" value="NZ_VYSG01000004.1"/>
</dbReference>
<evidence type="ECO:0000256" key="2">
    <source>
        <dbReference type="ARBA" id="ARBA00009047"/>
    </source>
</evidence>
<organism evidence="11 12">
    <name type="scientific">Bifidobacterium choloepi</name>
    <dbReference type="NCBI Taxonomy" id="2614131"/>
    <lineage>
        <taxon>Bacteria</taxon>
        <taxon>Bacillati</taxon>
        <taxon>Actinomycetota</taxon>
        <taxon>Actinomycetes</taxon>
        <taxon>Bifidobacteriales</taxon>
        <taxon>Bifidobacteriaceae</taxon>
        <taxon>Bifidobacterium</taxon>
    </lineage>
</organism>
<feature type="transmembrane region" description="Helical" evidence="9">
    <location>
        <begin position="146"/>
        <end position="163"/>
    </location>
</feature>
<dbReference type="InterPro" id="IPR000515">
    <property type="entry name" value="MetI-like"/>
</dbReference>
<evidence type="ECO:0000259" key="10">
    <source>
        <dbReference type="PROSITE" id="PS50928"/>
    </source>
</evidence>
<evidence type="ECO:0000256" key="9">
    <source>
        <dbReference type="RuleBase" id="RU363032"/>
    </source>
</evidence>
<evidence type="ECO:0000256" key="4">
    <source>
        <dbReference type="ARBA" id="ARBA00022475"/>
    </source>
</evidence>
<feature type="transmembrane region" description="Helical" evidence="9">
    <location>
        <begin position="111"/>
        <end position="134"/>
    </location>
</feature>
<feature type="transmembrane region" description="Helical" evidence="9">
    <location>
        <begin position="248"/>
        <end position="269"/>
    </location>
</feature>
<accession>A0A6I5NPB0</accession>
<feature type="domain" description="ABC transmembrane type-1" evidence="10">
    <location>
        <begin position="75"/>
        <end position="270"/>
    </location>
</feature>
<evidence type="ECO:0000256" key="7">
    <source>
        <dbReference type="ARBA" id="ARBA00022989"/>
    </source>
</evidence>